<gene>
    <name evidence="1" type="ORF">MBJ925_LOCUS8406</name>
</gene>
<reference evidence="1" key="1">
    <citation type="submission" date="2021-02" db="EMBL/GenBank/DDBJ databases">
        <authorList>
            <person name="Nowell W R."/>
        </authorList>
    </citation>
    <scope>NUCLEOTIDE SEQUENCE</scope>
</reference>
<dbReference type="AlphaFoldDB" id="A0A816MWN4"/>
<dbReference type="Proteomes" id="UP000663824">
    <property type="component" value="Unassembled WGS sequence"/>
</dbReference>
<evidence type="ECO:0000313" key="1">
    <source>
        <dbReference type="EMBL" id="CAF2004836.1"/>
    </source>
</evidence>
<comment type="caution">
    <text evidence="1">The sequence shown here is derived from an EMBL/GenBank/DDBJ whole genome shotgun (WGS) entry which is preliminary data.</text>
</comment>
<sequence>MSNESNPFERLKAIREALVDNPNDLNLLSEQKILADALVTEANLQLNQHGLADIVQPVQSPNQLQSQVQVQVQPQMLQTGTTADAEQHRCKYAQHSNKRCKSLC</sequence>
<name>A0A816MWN4_9BILA</name>
<accession>A0A816MWN4</accession>
<evidence type="ECO:0000313" key="2">
    <source>
        <dbReference type="Proteomes" id="UP000663824"/>
    </source>
</evidence>
<protein>
    <submittedName>
        <fullName evidence="1">Uncharacterized protein</fullName>
    </submittedName>
</protein>
<dbReference type="EMBL" id="CAJNRE010003110">
    <property type="protein sequence ID" value="CAF2004836.1"/>
    <property type="molecule type" value="Genomic_DNA"/>
</dbReference>
<proteinExistence type="predicted"/>
<organism evidence="1 2">
    <name type="scientific">Rotaria magnacalcarata</name>
    <dbReference type="NCBI Taxonomy" id="392030"/>
    <lineage>
        <taxon>Eukaryota</taxon>
        <taxon>Metazoa</taxon>
        <taxon>Spiralia</taxon>
        <taxon>Gnathifera</taxon>
        <taxon>Rotifera</taxon>
        <taxon>Eurotatoria</taxon>
        <taxon>Bdelloidea</taxon>
        <taxon>Philodinida</taxon>
        <taxon>Philodinidae</taxon>
        <taxon>Rotaria</taxon>
    </lineage>
</organism>